<evidence type="ECO:0000256" key="23">
    <source>
        <dbReference type="ARBA" id="ARBA00030592"/>
    </source>
</evidence>
<dbReference type="GO" id="GO:0046872">
    <property type="term" value="F:metal ion binding"/>
    <property type="evidence" value="ECO:0007669"/>
    <property type="project" value="UniProtKB-KW"/>
</dbReference>
<dbReference type="SUPFAM" id="SSF103506">
    <property type="entry name" value="Mitochondrial carrier"/>
    <property type="match status" value="1"/>
</dbReference>
<dbReference type="PANTHER" id="PTHR11136">
    <property type="entry name" value="FOLYLPOLYGLUTAMATE SYNTHASE-RELATED"/>
    <property type="match status" value="1"/>
</dbReference>
<comment type="cofactor">
    <cofactor evidence="1">
        <name>a monovalent cation</name>
        <dbReference type="ChEBI" id="CHEBI:60242"/>
    </cofactor>
</comment>
<keyword evidence="10" id="KW-0554">One-carbon metabolism</keyword>
<comment type="similarity">
    <text evidence="6">Belongs to the folylpolyglutamate synthase family.</text>
</comment>
<dbReference type="Gene3D" id="1.50.40.10">
    <property type="entry name" value="Mitochondrial carrier domain"/>
    <property type="match status" value="1"/>
</dbReference>
<dbReference type="FunFam" id="1.50.40.10:FF:000150">
    <property type="entry name" value="Adenine nucleotide transporter BT1, chloroplastic/mitochondrial"/>
    <property type="match status" value="1"/>
</dbReference>
<dbReference type="Gene3D" id="3.40.1190.10">
    <property type="entry name" value="Mur-like, catalytic domain"/>
    <property type="match status" value="1"/>
</dbReference>
<evidence type="ECO:0000256" key="22">
    <source>
        <dbReference type="ARBA" id="ARBA00023136"/>
    </source>
</evidence>
<dbReference type="GO" id="GO:0005829">
    <property type="term" value="C:cytosol"/>
    <property type="evidence" value="ECO:0007669"/>
    <property type="project" value="TreeGrafter"/>
</dbReference>
<evidence type="ECO:0000256" key="19">
    <source>
        <dbReference type="ARBA" id="ARBA00022842"/>
    </source>
</evidence>
<dbReference type="GO" id="GO:0005743">
    <property type="term" value="C:mitochondrial inner membrane"/>
    <property type="evidence" value="ECO:0007669"/>
    <property type="project" value="UniProtKB-SubCell"/>
</dbReference>
<gene>
    <name evidence="27" type="ORF">AARE701A_LOCUS13493</name>
</gene>
<evidence type="ECO:0000313" key="28">
    <source>
        <dbReference type="Proteomes" id="UP000682877"/>
    </source>
</evidence>
<organism evidence="27 28">
    <name type="scientific">Arabidopsis arenosa</name>
    <name type="common">Sand rock-cress</name>
    <name type="synonym">Cardaminopsis arenosa</name>
    <dbReference type="NCBI Taxonomy" id="38785"/>
    <lineage>
        <taxon>Eukaryota</taxon>
        <taxon>Viridiplantae</taxon>
        <taxon>Streptophyta</taxon>
        <taxon>Embryophyta</taxon>
        <taxon>Tracheophyta</taxon>
        <taxon>Spermatophyta</taxon>
        <taxon>Magnoliopsida</taxon>
        <taxon>eudicotyledons</taxon>
        <taxon>Gunneridae</taxon>
        <taxon>Pentapetalae</taxon>
        <taxon>rosids</taxon>
        <taxon>malvids</taxon>
        <taxon>Brassicales</taxon>
        <taxon>Brassicaceae</taxon>
        <taxon>Camelineae</taxon>
        <taxon>Arabidopsis</taxon>
    </lineage>
</organism>
<dbReference type="PANTHER" id="PTHR11136:SF15">
    <property type="entry name" value="FOLYLPOLYGLUTAMATE SYNTHASE"/>
    <property type="match status" value="1"/>
</dbReference>
<evidence type="ECO:0000256" key="2">
    <source>
        <dbReference type="ARBA" id="ARBA00004448"/>
    </source>
</evidence>
<evidence type="ECO:0000256" key="11">
    <source>
        <dbReference type="ARBA" id="ARBA00022598"/>
    </source>
</evidence>
<comment type="catalytic activity">
    <reaction evidence="25">
        <text>(6S)-5,6,7,8-tetrahydrofolyl-(gamma-L-Glu)(n) + L-glutamate + ATP = (6S)-5,6,7,8-tetrahydrofolyl-(gamma-L-Glu)(n+1) + ADP + phosphate + H(+)</text>
        <dbReference type="Rhea" id="RHEA:10580"/>
        <dbReference type="Rhea" id="RHEA-COMP:14738"/>
        <dbReference type="Rhea" id="RHEA-COMP:14740"/>
        <dbReference type="ChEBI" id="CHEBI:15378"/>
        <dbReference type="ChEBI" id="CHEBI:29985"/>
        <dbReference type="ChEBI" id="CHEBI:30616"/>
        <dbReference type="ChEBI" id="CHEBI:43474"/>
        <dbReference type="ChEBI" id="CHEBI:141005"/>
        <dbReference type="ChEBI" id="CHEBI:456216"/>
        <dbReference type="EC" id="6.3.2.17"/>
    </reaction>
</comment>
<evidence type="ECO:0000256" key="17">
    <source>
        <dbReference type="ARBA" id="ARBA00022792"/>
    </source>
</evidence>
<dbReference type="FunFam" id="3.40.1190.10:FF:000008">
    <property type="entry name" value="Folylpolyglutamate synthase"/>
    <property type="match status" value="1"/>
</dbReference>
<dbReference type="Pfam" id="PF00153">
    <property type="entry name" value="Mito_carr"/>
    <property type="match status" value="3"/>
</dbReference>
<feature type="repeat" description="Solcar" evidence="26">
    <location>
        <begin position="509"/>
        <end position="600"/>
    </location>
</feature>
<dbReference type="EMBL" id="LR999455">
    <property type="protein sequence ID" value="CAE6076363.1"/>
    <property type="molecule type" value="Genomic_DNA"/>
</dbReference>
<keyword evidence="17" id="KW-0999">Mitochondrion inner membrane</keyword>
<evidence type="ECO:0000256" key="15">
    <source>
        <dbReference type="ARBA" id="ARBA00022741"/>
    </source>
</evidence>
<evidence type="ECO:0000256" key="10">
    <source>
        <dbReference type="ARBA" id="ARBA00022563"/>
    </source>
</evidence>
<dbReference type="EC" id="6.3.2.17" evidence="7"/>
<dbReference type="InterPro" id="IPR036565">
    <property type="entry name" value="Mur-like_cat_sf"/>
</dbReference>
<reference evidence="27" key="1">
    <citation type="submission" date="2021-01" db="EMBL/GenBank/DDBJ databases">
        <authorList>
            <person name="Bezrukov I."/>
        </authorList>
    </citation>
    <scope>NUCLEOTIDE SEQUENCE</scope>
</reference>
<dbReference type="NCBIfam" id="TIGR01499">
    <property type="entry name" value="folC"/>
    <property type="match status" value="1"/>
</dbReference>
<evidence type="ECO:0000256" key="13">
    <source>
        <dbReference type="ARBA" id="ARBA00022723"/>
    </source>
</evidence>
<evidence type="ECO:0000256" key="6">
    <source>
        <dbReference type="ARBA" id="ARBA00008276"/>
    </source>
</evidence>
<keyword evidence="16" id="KW-1001">Plastid inner membrane</keyword>
<dbReference type="GO" id="GO:0006730">
    <property type="term" value="P:one-carbon metabolic process"/>
    <property type="evidence" value="ECO:0007669"/>
    <property type="project" value="UniProtKB-KW"/>
</dbReference>
<keyword evidence="16" id="KW-0934">Plastid</keyword>
<evidence type="ECO:0000256" key="20">
    <source>
        <dbReference type="ARBA" id="ARBA00022989"/>
    </source>
</evidence>
<evidence type="ECO:0000256" key="4">
    <source>
        <dbReference type="ARBA" id="ARBA00005150"/>
    </source>
</evidence>
<dbReference type="SUPFAM" id="SSF53623">
    <property type="entry name" value="MurD-like peptide ligases, catalytic domain"/>
    <property type="match status" value="1"/>
</dbReference>
<dbReference type="InterPro" id="IPR018109">
    <property type="entry name" value="Folylpolyglutamate_synth_CS"/>
</dbReference>
<keyword evidence="28" id="KW-1185">Reference proteome</keyword>
<dbReference type="InterPro" id="IPR023395">
    <property type="entry name" value="MCP_dom_sf"/>
</dbReference>
<evidence type="ECO:0000256" key="3">
    <source>
        <dbReference type="ARBA" id="ARBA00004478"/>
    </source>
</evidence>
<dbReference type="PROSITE" id="PS01012">
    <property type="entry name" value="FOLYLPOLYGLU_SYNT_2"/>
    <property type="match status" value="1"/>
</dbReference>
<evidence type="ECO:0000256" key="14">
    <source>
        <dbReference type="ARBA" id="ARBA00022737"/>
    </source>
</evidence>
<keyword evidence="12 26" id="KW-0812">Transmembrane</keyword>
<accession>A0A8S2AH49</accession>
<dbReference type="Proteomes" id="UP000682877">
    <property type="component" value="Chromosome 5"/>
</dbReference>
<comment type="pathway">
    <text evidence="4">Cofactor biosynthesis; tetrahydrofolylpolyglutamate biosynthesis.</text>
</comment>
<keyword evidence="21" id="KW-0496">Mitochondrion</keyword>
<evidence type="ECO:0000256" key="9">
    <source>
        <dbReference type="ARBA" id="ARBA00022448"/>
    </source>
</evidence>
<dbReference type="PROSITE" id="PS50920">
    <property type="entry name" value="SOLCAR"/>
    <property type="match status" value="3"/>
</dbReference>
<evidence type="ECO:0000256" key="21">
    <source>
        <dbReference type="ARBA" id="ARBA00023128"/>
    </source>
</evidence>
<evidence type="ECO:0000256" key="16">
    <source>
        <dbReference type="ARBA" id="ARBA00022780"/>
    </source>
</evidence>
<evidence type="ECO:0000313" key="27">
    <source>
        <dbReference type="EMBL" id="CAE6076363.1"/>
    </source>
</evidence>
<dbReference type="GO" id="GO:0005524">
    <property type="term" value="F:ATP binding"/>
    <property type="evidence" value="ECO:0007669"/>
    <property type="project" value="UniProtKB-KW"/>
</dbReference>
<dbReference type="GO" id="GO:0055085">
    <property type="term" value="P:transmembrane transport"/>
    <property type="evidence" value="ECO:0007669"/>
    <property type="project" value="InterPro"/>
</dbReference>
<dbReference type="FunFam" id="3.90.190.20:FF:000011">
    <property type="entry name" value="Folylpolyglutamate synthase"/>
    <property type="match status" value="1"/>
</dbReference>
<evidence type="ECO:0000256" key="5">
    <source>
        <dbReference type="ARBA" id="ARBA00006375"/>
    </source>
</evidence>
<keyword evidence="15" id="KW-0547">Nucleotide-binding</keyword>
<dbReference type="InterPro" id="IPR001645">
    <property type="entry name" value="Folylpolyglutamate_synth"/>
</dbReference>
<comment type="subcellular location">
    <subcellularLocation>
        <location evidence="2">Mitochondrion inner membrane</location>
        <topology evidence="2">Multi-pass membrane protein</topology>
    </subcellularLocation>
    <subcellularLocation>
        <location evidence="3">Plastid</location>
        <location evidence="3">Chloroplast inner membrane</location>
        <topology evidence="3">Multi-pass membrane protein</topology>
    </subcellularLocation>
</comment>
<feature type="repeat" description="Solcar" evidence="26">
    <location>
        <begin position="711"/>
        <end position="801"/>
    </location>
</feature>
<evidence type="ECO:0000256" key="18">
    <source>
        <dbReference type="ARBA" id="ARBA00022840"/>
    </source>
</evidence>
<evidence type="ECO:0000256" key="7">
    <source>
        <dbReference type="ARBA" id="ARBA00013025"/>
    </source>
</evidence>
<evidence type="ECO:0000256" key="12">
    <source>
        <dbReference type="ARBA" id="ARBA00022692"/>
    </source>
</evidence>
<keyword evidence="9" id="KW-0813">Transport</keyword>
<comment type="similarity">
    <text evidence="5">Belongs to the mitochondrial carrier (TC 2.A.29) family.</text>
</comment>
<evidence type="ECO:0000256" key="26">
    <source>
        <dbReference type="PROSITE-ProRule" id="PRU00282"/>
    </source>
</evidence>
<feature type="repeat" description="Solcar" evidence="26">
    <location>
        <begin position="616"/>
        <end position="702"/>
    </location>
</feature>
<evidence type="ECO:0000256" key="24">
    <source>
        <dbReference type="ARBA" id="ARBA00030876"/>
    </source>
</evidence>
<dbReference type="InterPro" id="IPR002067">
    <property type="entry name" value="MCP"/>
</dbReference>
<proteinExistence type="inferred from homology"/>
<dbReference type="InterPro" id="IPR018108">
    <property type="entry name" value="MCP_transmembrane"/>
</dbReference>
<evidence type="ECO:0000256" key="8">
    <source>
        <dbReference type="ARBA" id="ARBA00018660"/>
    </source>
</evidence>
<dbReference type="InterPro" id="IPR036615">
    <property type="entry name" value="Mur_ligase_C_dom_sf"/>
</dbReference>
<keyword evidence="13" id="KW-0479">Metal-binding</keyword>
<evidence type="ECO:0000256" key="25">
    <source>
        <dbReference type="ARBA" id="ARBA00047493"/>
    </source>
</evidence>
<dbReference type="PRINTS" id="PR00926">
    <property type="entry name" value="MITOCARRIER"/>
</dbReference>
<keyword evidence="11" id="KW-0436">Ligase</keyword>
<name>A0A8S2AH49_ARAAE</name>
<keyword evidence="20" id="KW-1133">Transmembrane helix</keyword>
<evidence type="ECO:0000256" key="1">
    <source>
        <dbReference type="ARBA" id="ARBA00001944"/>
    </source>
</evidence>
<sequence length="809" mass="89678">MATDEGDLSARYQSTLDALSSLITKRGRFASNNQSHRFRLLFHYLKVLELEDAVSQMKIIHVAGTKGKGSTCTFAESILRCYGLRTGLFTSPHLIDVRERFRLNGIEISQEKFVDYFWCCFHKLKEKTSNEIPMPTYFCFLALLAFKIFATEQVDVVILEVGLGGRFDATNVIQKPVVCGISSLGYDHMEILGYTLAEIAAEKAGIFKSGVLAFTVPQPDEAMRVLNEKASKLEVNLQVVEALDSSQRLGLQGEHQYLNAGLAVALCSTFLKEIGIEDKNGLNQTNGLPEKFISGLSNAYLMGRAMVVPDSELPEEIVYYLDGAHSPESMEACAIWFSKQIKQNQERNQRRSEQILLFNCMSVRDPSLLLPRLRSKCIDQGVDFKRAIFVPNVSVYNQVGSSSEVATRVESMSWQFGLQRLWESLARGETKSNSRSDSKGNGEDKSFVFSSLPLAIDWLRDNARQSKQVRFQVLVTGSLHLTEARVGVSSGHGVASSSHRLTQDQRSHIESASQLLAGGLAGAFSKTCTAPLSRLTILFQVQGMHTNAEALRKPSILHEASRILNEEGLKAFWKGNLVTIAHRLPYSSVNFYAYEHYKKFMYMVTGMENHKASISSNVFVHFVAGGLAGITAASATYPLDLVRTRLAAQTNVIYYTGIWHTLRTITTDEGILGLYKGLGTTLVGVGPSIAISFSVYESLRSYWRSTRPHDSPVMVSLACGSLSGIASSTATFPLDLVRRRKQLEGIGGRALVYKTGLLGTLKRIVQTEGARGLYRGILPEYYKVVPGVGICFMTYETLKLYFKDLSSKL</sequence>
<keyword evidence="22 26" id="KW-0472">Membrane</keyword>
<dbReference type="GO" id="GO:0004326">
    <property type="term" value="F:tetrahydrofolylpolyglutamate synthase activity"/>
    <property type="evidence" value="ECO:0007669"/>
    <property type="project" value="UniProtKB-EC"/>
</dbReference>
<keyword evidence="14" id="KW-0677">Repeat</keyword>
<dbReference type="AlphaFoldDB" id="A0A8S2AH49"/>
<protein>
    <recommendedName>
        <fullName evidence="8">Folylpolyglutamate synthase</fullName>
        <ecNumber evidence="7">6.3.2.17</ecNumber>
    </recommendedName>
    <alternativeName>
        <fullName evidence="24">Folylpoly-gamma-glutamate synthetase</fullName>
    </alternativeName>
    <alternativeName>
        <fullName evidence="23">Tetrahydrofolylpolyglutamate synthase</fullName>
    </alternativeName>
</protein>
<dbReference type="GO" id="GO:0009706">
    <property type="term" value="C:chloroplast inner membrane"/>
    <property type="evidence" value="ECO:0007669"/>
    <property type="project" value="UniProtKB-SubCell"/>
</dbReference>
<dbReference type="SUPFAM" id="SSF53244">
    <property type="entry name" value="MurD-like peptide ligases, peptide-binding domain"/>
    <property type="match status" value="1"/>
</dbReference>
<keyword evidence="18" id="KW-0067">ATP-binding</keyword>
<dbReference type="Gene3D" id="3.90.190.20">
    <property type="entry name" value="Mur ligase, C-terminal domain"/>
    <property type="match status" value="1"/>
</dbReference>
<keyword evidence="19" id="KW-0460">Magnesium</keyword>